<evidence type="ECO:0000256" key="3">
    <source>
        <dbReference type="ARBA" id="ARBA00022448"/>
    </source>
</evidence>
<dbReference type="GO" id="GO:0015031">
    <property type="term" value="P:protein transport"/>
    <property type="evidence" value="ECO:0007669"/>
    <property type="project" value="UniProtKB-KW"/>
</dbReference>
<evidence type="ECO:0000256" key="12">
    <source>
        <dbReference type="RuleBase" id="RU367043"/>
    </source>
</evidence>
<keyword evidence="8 12" id="KW-0811">Translocation</keyword>
<keyword evidence="10 12" id="KW-1015">Disulfide bond</keyword>
<evidence type="ECO:0000256" key="10">
    <source>
        <dbReference type="ARBA" id="ARBA00023157"/>
    </source>
</evidence>
<dbReference type="GO" id="GO:0140318">
    <property type="term" value="F:protein transporter activity"/>
    <property type="evidence" value="ECO:0007669"/>
    <property type="project" value="EnsemblFungi"/>
</dbReference>
<dbReference type="SMR" id="A0A4P7NLX6"/>
<protein>
    <recommendedName>
        <fullName evidence="12">Mitochondrial import inner membrane translocase subunit</fullName>
    </recommendedName>
</protein>
<dbReference type="AlphaFoldDB" id="A0A4P7NLX6"/>
<sequence>MFGIGRPQPSSAEKIAAVEAEMKLITAMAARLNRACMQKCIPTNYLEGDLNKGESVCLDRCAAKFTDVQLKISEIMQAENQKRQGGAGGF</sequence>
<dbReference type="Gene3D" id="1.10.287.810">
    <property type="entry name" value="Mitochondrial import inner membrane translocase subunit tim13 like domains"/>
    <property type="match status" value="1"/>
</dbReference>
<dbReference type="InterPro" id="IPR004217">
    <property type="entry name" value="Tim10-like"/>
</dbReference>
<evidence type="ECO:0000313" key="13">
    <source>
        <dbReference type="EMBL" id="QBZ63205.1"/>
    </source>
</evidence>
<gene>
    <name evidence="13" type="ORF">PoMZ_12102</name>
</gene>
<keyword evidence="11 12" id="KW-0143">Chaperone</keyword>
<organism evidence="13 14">
    <name type="scientific">Pyricularia oryzae</name>
    <name type="common">Rice blast fungus</name>
    <name type="synonym">Magnaporthe oryzae</name>
    <dbReference type="NCBI Taxonomy" id="318829"/>
    <lineage>
        <taxon>Eukaryota</taxon>
        <taxon>Fungi</taxon>
        <taxon>Dikarya</taxon>
        <taxon>Ascomycota</taxon>
        <taxon>Pezizomycotina</taxon>
        <taxon>Sordariomycetes</taxon>
        <taxon>Sordariomycetidae</taxon>
        <taxon>Magnaporthales</taxon>
        <taxon>Pyriculariaceae</taxon>
        <taxon>Pyricularia</taxon>
    </lineage>
</organism>
<evidence type="ECO:0000256" key="5">
    <source>
        <dbReference type="ARBA" id="ARBA00022792"/>
    </source>
</evidence>
<keyword evidence="3 12" id="KW-0813">Transport</keyword>
<dbReference type="PANTHER" id="PTHR11038">
    <property type="entry name" value="MITOCHONDRIAL IMPORT INNER MEMBRANE TRANSLOCASE SUBUNIT TIM10"/>
    <property type="match status" value="1"/>
</dbReference>
<dbReference type="GO" id="GO:0051082">
    <property type="term" value="F:unfolded protein binding"/>
    <property type="evidence" value="ECO:0007669"/>
    <property type="project" value="EnsemblFungi"/>
</dbReference>
<keyword evidence="9 12" id="KW-0496">Mitochondrion</keyword>
<dbReference type="Pfam" id="PF02953">
    <property type="entry name" value="zf-Tim10_DDP"/>
    <property type="match status" value="1"/>
</dbReference>
<evidence type="ECO:0000313" key="14">
    <source>
        <dbReference type="Proteomes" id="UP000294847"/>
    </source>
</evidence>
<comment type="domain">
    <text evidence="12">The twin CX3C motif contains 4 conserved Cys residues that form 2 disulfide bonds in the mitochondrial intermembrane space.</text>
</comment>
<keyword evidence="6" id="KW-0862">Zinc</keyword>
<evidence type="ECO:0000256" key="8">
    <source>
        <dbReference type="ARBA" id="ARBA00023010"/>
    </source>
</evidence>
<dbReference type="GO" id="GO:0045039">
    <property type="term" value="P:protein insertion into mitochondrial inner membrane"/>
    <property type="evidence" value="ECO:0007669"/>
    <property type="project" value="EnsemblFungi"/>
</dbReference>
<evidence type="ECO:0000256" key="2">
    <source>
        <dbReference type="ARBA" id="ARBA00006720"/>
    </source>
</evidence>
<keyword evidence="5 12" id="KW-0999">Mitochondrion inner membrane</keyword>
<dbReference type="InterPro" id="IPR035427">
    <property type="entry name" value="Tim10-like_dom_sf"/>
</dbReference>
<dbReference type="OMA" id="VGENMQK"/>
<reference evidence="13 14" key="1">
    <citation type="journal article" date="2019" name="Mol. Biol. Evol.">
        <title>Blast fungal genomes show frequent chromosomal changes, gene gains and losses, and effector gene turnover.</title>
        <authorList>
            <person name="Gomez Luciano L.B."/>
            <person name="Jason Tsai I."/>
            <person name="Chuma I."/>
            <person name="Tosa Y."/>
            <person name="Chen Y.H."/>
            <person name="Li J.Y."/>
            <person name="Li M.Y."/>
            <person name="Jade Lu M.Y."/>
            <person name="Nakayashiki H."/>
            <person name="Li W.H."/>
        </authorList>
    </citation>
    <scope>NUCLEOTIDE SEQUENCE [LARGE SCALE GENOMIC DNA]</scope>
    <source>
        <strain evidence="13">MZ5-1-6</strain>
    </source>
</reference>
<accession>A0A4P7NLX6</accession>
<evidence type="ECO:0000256" key="1">
    <source>
        <dbReference type="ARBA" id="ARBA00004137"/>
    </source>
</evidence>
<name>A0A4P7NLX6_PYROR</name>
<comment type="subcellular location">
    <subcellularLocation>
        <location evidence="1 12">Mitochondrion inner membrane</location>
        <topology evidence="1 12">Peripheral membrane protein</topology>
        <orientation evidence="1 12">Intermembrane side</orientation>
    </subcellularLocation>
</comment>
<evidence type="ECO:0000256" key="9">
    <source>
        <dbReference type="ARBA" id="ARBA00023128"/>
    </source>
</evidence>
<comment type="subunit">
    <text evidence="12">Heterohexamer.</text>
</comment>
<dbReference type="SUPFAM" id="SSF144122">
    <property type="entry name" value="Tim10-like"/>
    <property type="match status" value="1"/>
</dbReference>
<evidence type="ECO:0000256" key="11">
    <source>
        <dbReference type="ARBA" id="ARBA00023186"/>
    </source>
</evidence>
<evidence type="ECO:0000256" key="7">
    <source>
        <dbReference type="ARBA" id="ARBA00022927"/>
    </source>
</evidence>
<comment type="function">
    <text evidence="12">Mitochondrial intermembrane chaperone that participates in the import and insertion of some multi-pass transmembrane proteins into the mitochondrial inner membrane. Also required for the transfer of beta-barrel precursors from the TOM complex to the sorting and assembly machinery (SAM complex) of the outer membrane. Acts as a chaperone-like protein that protects the hydrophobic precursors from aggregation and guide them through the mitochondrial intermembrane space.</text>
</comment>
<dbReference type="GO" id="GO:0046872">
    <property type="term" value="F:metal ion binding"/>
    <property type="evidence" value="ECO:0007669"/>
    <property type="project" value="UniProtKB-KW"/>
</dbReference>
<keyword evidence="7 12" id="KW-0653">Protein transport</keyword>
<comment type="similarity">
    <text evidence="2 12">Belongs to the small Tim family.</text>
</comment>
<dbReference type="PANTHER" id="PTHR11038:SF16">
    <property type="entry name" value="MITOCHONDRIAL IMPORT INNER MEMBRANE TRANSLOCASE SUBUNIT TIM10"/>
    <property type="match status" value="1"/>
</dbReference>
<keyword evidence="5 12" id="KW-0472">Membrane</keyword>
<evidence type="ECO:0000256" key="4">
    <source>
        <dbReference type="ARBA" id="ARBA00022723"/>
    </source>
</evidence>
<dbReference type="GO" id="GO:0042721">
    <property type="term" value="C:TIM22 mitochondrial import inner membrane insertion complex"/>
    <property type="evidence" value="ECO:0007669"/>
    <property type="project" value="EnsemblFungi"/>
</dbReference>
<dbReference type="GO" id="GO:0042719">
    <property type="term" value="C:mitochondrial intermembrane space chaperone complex"/>
    <property type="evidence" value="ECO:0007669"/>
    <property type="project" value="EnsemblFungi"/>
</dbReference>
<dbReference type="VEuPathDB" id="FungiDB:M_BR32_EuGene_00018001"/>
<dbReference type="Proteomes" id="UP000294847">
    <property type="component" value="Chromosome 5"/>
</dbReference>
<proteinExistence type="inferred from homology"/>
<dbReference type="EMBL" id="CP034208">
    <property type="protein sequence ID" value="QBZ63205.1"/>
    <property type="molecule type" value="Genomic_DNA"/>
</dbReference>
<evidence type="ECO:0000256" key="6">
    <source>
        <dbReference type="ARBA" id="ARBA00022833"/>
    </source>
</evidence>
<keyword evidence="4" id="KW-0479">Metal-binding</keyword>